<dbReference type="RefSeq" id="WP_126641620.1">
    <property type="nucleotide sequence ID" value="NZ_BIFH01000035.1"/>
</dbReference>
<organism evidence="1 2">
    <name type="scientific">Embleya hyalina</name>
    <dbReference type="NCBI Taxonomy" id="516124"/>
    <lineage>
        <taxon>Bacteria</taxon>
        <taxon>Bacillati</taxon>
        <taxon>Actinomycetota</taxon>
        <taxon>Actinomycetes</taxon>
        <taxon>Kitasatosporales</taxon>
        <taxon>Streptomycetaceae</taxon>
        <taxon>Embleya</taxon>
    </lineage>
</organism>
<accession>A0A401YZ71</accession>
<keyword evidence="2" id="KW-1185">Reference proteome</keyword>
<dbReference type="OrthoDB" id="4259405at2"/>
<evidence type="ECO:0008006" key="3">
    <source>
        <dbReference type="Google" id="ProtNLM"/>
    </source>
</evidence>
<comment type="caution">
    <text evidence="1">The sequence shown here is derived from an EMBL/GenBank/DDBJ whole genome shotgun (WGS) entry which is preliminary data.</text>
</comment>
<evidence type="ECO:0000313" key="1">
    <source>
        <dbReference type="EMBL" id="GCD99850.1"/>
    </source>
</evidence>
<proteinExistence type="predicted"/>
<name>A0A401YZ71_9ACTN</name>
<reference evidence="1 2" key="1">
    <citation type="submission" date="2018-12" db="EMBL/GenBank/DDBJ databases">
        <title>Draft genome sequence of Embleya hyalina NBRC 13850T.</title>
        <authorList>
            <person name="Komaki H."/>
            <person name="Hosoyama A."/>
            <person name="Kimura A."/>
            <person name="Ichikawa N."/>
            <person name="Tamura T."/>
        </authorList>
    </citation>
    <scope>NUCLEOTIDE SEQUENCE [LARGE SCALE GENOMIC DNA]</scope>
    <source>
        <strain evidence="1 2">NBRC 13850</strain>
    </source>
</reference>
<protein>
    <recommendedName>
        <fullName evidence="3">DNA-binding protein</fullName>
    </recommendedName>
</protein>
<dbReference type="EMBL" id="BIFH01000035">
    <property type="protein sequence ID" value="GCD99850.1"/>
    <property type="molecule type" value="Genomic_DNA"/>
</dbReference>
<evidence type="ECO:0000313" key="2">
    <source>
        <dbReference type="Proteomes" id="UP000286931"/>
    </source>
</evidence>
<dbReference type="Proteomes" id="UP000286931">
    <property type="component" value="Unassembled WGS sequence"/>
</dbReference>
<sequence length="166" mass="19063">MTALPSDAELVKLHTMGKSDLEIAERYGVSKQAVNKRLLNAGIHRRDEILDVNDILRTMWDIKSNPTGTTHHSRYKAQRVKLWLRMRIGDKRLSAAQLVEARKWESRMRASGEVLGYDPETEEGWYYRPRTSADGKLVVAWPADRPRADAQVMGLLELPEEPPEER</sequence>
<dbReference type="AlphaFoldDB" id="A0A401YZ71"/>
<gene>
    <name evidence="1" type="ORF">EHYA_07572</name>
</gene>